<organism evidence="1 2">
    <name type="scientific">Pleurotus cornucopiae</name>
    <name type="common">Cornucopia mushroom</name>
    <dbReference type="NCBI Taxonomy" id="5321"/>
    <lineage>
        <taxon>Eukaryota</taxon>
        <taxon>Fungi</taxon>
        <taxon>Dikarya</taxon>
        <taxon>Basidiomycota</taxon>
        <taxon>Agaricomycotina</taxon>
        <taxon>Agaricomycetes</taxon>
        <taxon>Agaricomycetidae</taxon>
        <taxon>Agaricales</taxon>
        <taxon>Pleurotineae</taxon>
        <taxon>Pleurotaceae</taxon>
        <taxon>Pleurotus</taxon>
    </lineage>
</organism>
<name>A0ACB7IZC5_PLECO</name>
<dbReference type="Proteomes" id="UP000824881">
    <property type="component" value="Unassembled WGS sequence"/>
</dbReference>
<proteinExistence type="predicted"/>
<gene>
    <name evidence="1" type="ORF">CCMSSC00406_0008511</name>
</gene>
<dbReference type="EMBL" id="WQMT02000004">
    <property type="protein sequence ID" value="KAG9223628.1"/>
    <property type="molecule type" value="Genomic_DNA"/>
</dbReference>
<evidence type="ECO:0000313" key="2">
    <source>
        <dbReference type="Proteomes" id="UP000824881"/>
    </source>
</evidence>
<protein>
    <submittedName>
        <fullName evidence="1">Uncharacterized protein</fullName>
    </submittedName>
</protein>
<reference evidence="1 2" key="1">
    <citation type="journal article" date="2021" name="Appl. Environ. Microbiol.">
        <title>Genetic linkage and physical mapping for an oyster mushroom Pleurotus cornucopiae and QTL analysis for the trait cap color.</title>
        <authorList>
            <person name="Zhang Y."/>
            <person name="Gao W."/>
            <person name="Sonnenberg A."/>
            <person name="Chen Q."/>
            <person name="Zhang J."/>
            <person name="Huang C."/>
        </authorList>
    </citation>
    <scope>NUCLEOTIDE SEQUENCE [LARGE SCALE GENOMIC DNA]</scope>
    <source>
        <strain evidence="1">CCMSSC00406</strain>
    </source>
</reference>
<keyword evidence="2" id="KW-1185">Reference proteome</keyword>
<sequence>MAGTSSKQPIRVGFIGLSSTGWAAHALFPSLRAPSVRDLYTITALCTSSPTSAAAAAANYGQLIGSPIKHFHGPDGTKQLASDPDVDLVVVSVKAPSHRTPVLAAISAGKDVFAEWPIGTSLEQMEEIEQRAKDKGVTVVVGLQGRQSVAIAKAKEIIHRGSIGRILSSSLICTVPRELGYWGPVVAAGNVYIHEPDTGASLLEIMLGHQLDTFTHLLGNFRSVAATSSIIYPTATVLPPSSNHLTENEEPAQTLQVTTADHVAITGMLASGAIVSIICRGGYAETPGRQRLLWEIDGEEGSIRLEGNSPGVVGPLIHRHDPDVYLCGGKVVVEKPTEKIDVDDGAEAELELEAVLRNEVVGWLEYAKEKMGEVERGEGKFVRIAEAVRNRKLIKAIEDSARRGQRVDLEGLPRGVSVRS</sequence>
<comment type="caution">
    <text evidence="1">The sequence shown here is derived from an EMBL/GenBank/DDBJ whole genome shotgun (WGS) entry which is preliminary data.</text>
</comment>
<evidence type="ECO:0000313" key="1">
    <source>
        <dbReference type="EMBL" id="KAG9223628.1"/>
    </source>
</evidence>
<accession>A0ACB7IZC5</accession>